<protein>
    <submittedName>
        <fullName evidence="3">Zn-ribbon domain-containing OB-fold protein</fullName>
    </submittedName>
</protein>
<keyword evidence="4" id="KW-1185">Reference proteome</keyword>
<dbReference type="Proteomes" id="UP001501671">
    <property type="component" value="Unassembled WGS sequence"/>
</dbReference>
<dbReference type="EMBL" id="BAABFO010000001">
    <property type="protein sequence ID" value="GAA4322914.1"/>
    <property type="molecule type" value="Genomic_DNA"/>
</dbReference>
<dbReference type="Gene3D" id="6.10.30.10">
    <property type="match status" value="1"/>
</dbReference>
<dbReference type="InterPro" id="IPR022002">
    <property type="entry name" value="ChsH2_Znr"/>
</dbReference>
<name>A0ABP8GEJ3_9BURK</name>
<dbReference type="PANTHER" id="PTHR34075:SF5">
    <property type="entry name" value="BLR3430 PROTEIN"/>
    <property type="match status" value="1"/>
</dbReference>
<gene>
    <name evidence="3" type="ORF">GCM10023144_03340</name>
</gene>
<dbReference type="Pfam" id="PF12172">
    <property type="entry name" value="zf-ChsH2"/>
    <property type="match status" value="1"/>
</dbReference>
<comment type="caution">
    <text evidence="3">The sequence shown here is derived from an EMBL/GenBank/DDBJ whole genome shotgun (WGS) entry which is preliminary data.</text>
</comment>
<dbReference type="InterPro" id="IPR052513">
    <property type="entry name" value="Thioester_dehydratase-like"/>
</dbReference>
<evidence type="ECO:0000313" key="3">
    <source>
        <dbReference type="EMBL" id="GAA4322914.1"/>
    </source>
</evidence>
<dbReference type="InterPro" id="IPR012340">
    <property type="entry name" value="NA-bd_OB-fold"/>
</dbReference>
<dbReference type="PANTHER" id="PTHR34075">
    <property type="entry name" value="BLR3430 PROTEIN"/>
    <property type="match status" value="1"/>
</dbReference>
<feature type="domain" description="ChsH2 rubredoxin-like zinc ribbon" evidence="2">
    <location>
        <begin position="16"/>
        <end position="49"/>
    </location>
</feature>
<dbReference type="SUPFAM" id="SSF50249">
    <property type="entry name" value="Nucleic acid-binding proteins"/>
    <property type="match status" value="1"/>
</dbReference>
<proteinExistence type="predicted"/>
<dbReference type="InterPro" id="IPR002878">
    <property type="entry name" value="ChsH2_C"/>
</dbReference>
<evidence type="ECO:0000259" key="1">
    <source>
        <dbReference type="Pfam" id="PF01796"/>
    </source>
</evidence>
<reference evidence="4" key="1">
    <citation type="journal article" date="2019" name="Int. J. Syst. Evol. Microbiol.">
        <title>The Global Catalogue of Microorganisms (GCM) 10K type strain sequencing project: providing services to taxonomists for standard genome sequencing and annotation.</title>
        <authorList>
            <consortium name="The Broad Institute Genomics Platform"/>
            <consortium name="The Broad Institute Genome Sequencing Center for Infectious Disease"/>
            <person name="Wu L."/>
            <person name="Ma J."/>
        </authorList>
    </citation>
    <scope>NUCLEOTIDE SEQUENCE [LARGE SCALE GENOMIC DNA]</scope>
    <source>
        <strain evidence="4">JCM 17666</strain>
    </source>
</reference>
<sequence length="134" mass="14485">MKYLAPDPHGIAAEHWRAAAEGRLALPYCMACAAFHWPPRAACPRCGGRPGWRDAGGEGRLAAWSVVRRPVHPALRDEAPYAVGLVELDEGVRLFTHVAAADPGALRAGMRLRCEMRATLDPAIHVPVFIVEGS</sequence>
<evidence type="ECO:0000259" key="2">
    <source>
        <dbReference type="Pfam" id="PF12172"/>
    </source>
</evidence>
<evidence type="ECO:0000313" key="4">
    <source>
        <dbReference type="Proteomes" id="UP001501671"/>
    </source>
</evidence>
<organism evidence="3 4">
    <name type="scientific">Pigmentiphaga soli</name>
    <dbReference type="NCBI Taxonomy" id="1007095"/>
    <lineage>
        <taxon>Bacteria</taxon>
        <taxon>Pseudomonadati</taxon>
        <taxon>Pseudomonadota</taxon>
        <taxon>Betaproteobacteria</taxon>
        <taxon>Burkholderiales</taxon>
        <taxon>Alcaligenaceae</taxon>
        <taxon>Pigmentiphaga</taxon>
    </lineage>
</organism>
<dbReference type="RefSeq" id="WP_345245657.1">
    <property type="nucleotide sequence ID" value="NZ_BAABFO010000001.1"/>
</dbReference>
<feature type="domain" description="ChsH2 C-terminal OB-fold" evidence="1">
    <location>
        <begin position="52"/>
        <end position="115"/>
    </location>
</feature>
<accession>A0ABP8GEJ3</accession>
<dbReference type="Pfam" id="PF01796">
    <property type="entry name" value="OB_ChsH2_C"/>
    <property type="match status" value="1"/>
</dbReference>